<evidence type="ECO:0000313" key="3">
    <source>
        <dbReference type="Proteomes" id="UP001314903"/>
    </source>
</evidence>
<dbReference type="InterPro" id="IPR025938">
    <property type="entry name" value="RRXRR_dom"/>
</dbReference>
<dbReference type="PANTHER" id="PTHR33877">
    <property type="entry name" value="SLL1193 PROTEIN"/>
    <property type="match status" value="1"/>
</dbReference>
<dbReference type="InterPro" id="IPR052892">
    <property type="entry name" value="NA-targeting_endonuclease"/>
</dbReference>
<dbReference type="Gene3D" id="1.10.30.50">
    <property type="match status" value="1"/>
</dbReference>
<keyword evidence="2" id="KW-0255">Endonuclease</keyword>
<keyword evidence="2" id="KW-0378">Hydrolase</keyword>
<dbReference type="InterPro" id="IPR003615">
    <property type="entry name" value="HNH_nuc"/>
</dbReference>
<dbReference type="GO" id="GO:0004519">
    <property type="term" value="F:endonuclease activity"/>
    <property type="evidence" value="ECO:0007669"/>
    <property type="project" value="UniProtKB-KW"/>
</dbReference>
<dbReference type="Pfam" id="PF14279">
    <property type="entry name" value="HNH_5"/>
    <property type="match status" value="1"/>
</dbReference>
<organism evidence="2 3">
    <name type="scientific">Acetoanaerobium pronyense</name>
    <dbReference type="NCBI Taxonomy" id="1482736"/>
    <lineage>
        <taxon>Bacteria</taxon>
        <taxon>Bacillati</taxon>
        <taxon>Bacillota</taxon>
        <taxon>Clostridia</taxon>
        <taxon>Peptostreptococcales</taxon>
        <taxon>Filifactoraceae</taxon>
        <taxon>Acetoanaerobium</taxon>
    </lineage>
</organism>
<keyword evidence="3" id="KW-1185">Reference proteome</keyword>
<dbReference type="RefSeq" id="WP_209660799.1">
    <property type="nucleotide sequence ID" value="NZ_JAGGLI010000015.1"/>
</dbReference>
<accession>A0ABS4KK67</accession>
<dbReference type="PANTHER" id="PTHR33877:SF2">
    <property type="entry name" value="OS07G0170200 PROTEIN"/>
    <property type="match status" value="1"/>
</dbReference>
<dbReference type="EMBL" id="JAGGLI010000015">
    <property type="protein sequence ID" value="MBP2027735.1"/>
    <property type="molecule type" value="Genomic_DNA"/>
</dbReference>
<dbReference type="Proteomes" id="UP001314903">
    <property type="component" value="Unassembled WGS sequence"/>
</dbReference>
<evidence type="ECO:0000259" key="1">
    <source>
        <dbReference type="SMART" id="SM00507"/>
    </source>
</evidence>
<feature type="domain" description="HNH nuclease" evidence="1">
    <location>
        <begin position="180"/>
        <end position="231"/>
    </location>
</feature>
<dbReference type="CDD" id="cd00085">
    <property type="entry name" value="HNHc"/>
    <property type="match status" value="1"/>
</dbReference>
<evidence type="ECO:0000313" key="2">
    <source>
        <dbReference type="EMBL" id="MBP2027735.1"/>
    </source>
</evidence>
<proteinExistence type="predicted"/>
<reference evidence="2 3" key="1">
    <citation type="submission" date="2021-03" db="EMBL/GenBank/DDBJ databases">
        <title>Genomic Encyclopedia of Type Strains, Phase IV (KMG-IV): sequencing the most valuable type-strain genomes for metagenomic binning, comparative biology and taxonomic classification.</title>
        <authorList>
            <person name="Goeker M."/>
        </authorList>
    </citation>
    <scope>NUCLEOTIDE SEQUENCE [LARGE SCALE GENOMIC DNA]</scope>
    <source>
        <strain evidence="2 3">DSM 27512</strain>
    </source>
</reference>
<dbReference type="NCBIfam" id="NF040563">
    <property type="entry name" value="guided_IscB"/>
    <property type="match status" value="1"/>
</dbReference>
<protein>
    <submittedName>
        <fullName evidence="2">5-methylcytosine-specific restriction endonuclease McrA</fullName>
    </submittedName>
</protein>
<dbReference type="InterPro" id="IPR029471">
    <property type="entry name" value="HNH_5"/>
</dbReference>
<sequence>MVFVLDTDKNPLDPCHPARARKLLKTGKAKIFKKYPFTIILNKRIEEINKHQYRLKIDYGSRCTGLAILKNSKEVIWLGQIEHRTNIKEKLDTKRGHRRFRRNKLRYRKPRFSNRKRKEGWIPPSLQSRANNIYVWVNKLKKLIPITHISYENVKFDTQLMQNAEISGIEYQQGTLQGYEIREYLLEKFGRKCSYCGKQNIPLEVEHIIPKSRGGSNRVDNLCISCRTCNQKKGNQTAEEFGDPNIQKQVKKSLKDCAILNATRWKVYELLSNTGLEVECGTGARTKMNRINLKLPKDHHYDAICIGKSTPDEIIFKTDNVLYIKALGRGNYSRTTLNKYGFPKAYLPRQKYFFGFQSGDMVKAVVPKGKHKGIWYGSIACRSTGSFNINLIKGRIQGINHKYCQIVQRFDGYKYIIERREMELSHSSQPLEGWASCD</sequence>
<keyword evidence="2" id="KW-0540">Nuclease</keyword>
<name>A0ABS4KK67_9FIRM</name>
<gene>
    <name evidence="2" type="ORF">J2Z35_001533</name>
</gene>
<comment type="caution">
    <text evidence="2">The sequence shown here is derived from an EMBL/GenBank/DDBJ whole genome shotgun (WGS) entry which is preliminary data.</text>
</comment>
<dbReference type="InterPro" id="IPR047693">
    <property type="entry name" value="RNA-guided_IscB-like"/>
</dbReference>
<dbReference type="Pfam" id="PF14239">
    <property type="entry name" value="RRXRR"/>
    <property type="match status" value="1"/>
</dbReference>
<dbReference type="SMART" id="SM00507">
    <property type="entry name" value="HNHc"/>
    <property type="match status" value="1"/>
</dbReference>